<dbReference type="Proteomes" id="UP001278571">
    <property type="component" value="Unassembled WGS sequence"/>
</dbReference>
<feature type="transmembrane region" description="Helical" evidence="1">
    <location>
        <begin position="44"/>
        <end position="63"/>
    </location>
</feature>
<organism evidence="3 4">
    <name type="scientific">Streptomyces roseolus</name>
    <dbReference type="NCBI Taxonomy" id="67358"/>
    <lineage>
        <taxon>Bacteria</taxon>
        <taxon>Bacillati</taxon>
        <taxon>Actinomycetota</taxon>
        <taxon>Actinomycetes</taxon>
        <taxon>Kitasatosporales</taxon>
        <taxon>Streptomycetaceae</taxon>
        <taxon>Streptomyces</taxon>
    </lineage>
</organism>
<dbReference type="EMBL" id="JAWJZF010000543">
    <property type="protein sequence ID" value="MDX2297803.1"/>
    <property type="molecule type" value="Genomic_DNA"/>
</dbReference>
<gene>
    <name evidence="3" type="ORF">R2363_37240</name>
</gene>
<dbReference type="InterPro" id="IPR025588">
    <property type="entry name" value="YcxB-like_C"/>
</dbReference>
<evidence type="ECO:0000313" key="4">
    <source>
        <dbReference type="Proteomes" id="UP001278571"/>
    </source>
</evidence>
<dbReference type="RefSeq" id="WP_319013926.1">
    <property type="nucleotide sequence ID" value="NZ_JAWJZF010000543.1"/>
</dbReference>
<proteinExistence type="predicted"/>
<accession>A0ABU4KJ26</accession>
<name>A0ABU4KJ26_9ACTN</name>
<evidence type="ECO:0000259" key="2">
    <source>
        <dbReference type="Pfam" id="PF14317"/>
    </source>
</evidence>
<keyword evidence="1" id="KW-0812">Transmembrane</keyword>
<evidence type="ECO:0000313" key="3">
    <source>
        <dbReference type="EMBL" id="MDX2297803.1"/>
    </source>
</evidence>
<feature type="domain" description="YcxB-like C-terminal" evidence="2">
    <location>
        <begin position="114"/>
        <end position="176"/>
    </location>
</feature>
<dbReference type="Pfam" id="PF14317">
    <property type="entry name" value="YcxB"/>
    <property type="match status" value="1"/>
</dbReference>
<feature type="transmembrane region" description="Helical" evidence="1">
    <location>
        <begin position="69"/>
        <end position="89"/>
    </location>
</feature>
<comment type="caution">
    <text evidence="3">The sequence shown here is derived from an EMBL/GenBank/DDBJ whole genome shotgun (WGS) entry which is preliminary data.</text>
</comment>
<reference evidence="3 4" key="1">
    <citation type="submission" date="2023-10" db="EMBL/GenBank/DDBJ databases">
        <authorList>
            <person name="Wang X.X."/>
        </authorList>
    </citation>
    <scope>NUCLEOTIDE SEQUENCE [LARGE SCALE GENOMIC DNA]</scope>
    <source>
        <strain evidence="3 4">NBRC 12816</strain>
    </source>
</reference>
<keyword evidence="1" id="KW-0472">Membrane</keyword>
<sequence>MNGTSDDPALQDRVELAYPALPADVREAVRVALGAAAWWRGLRWLAYGSAVLAFLIAALELLLPGEPDAGTVAEMAGLGTAAIVVVRLMSRAVARAFLRAARAQGGDARVVVDAEGGRWTSRDTDTVIRWAMLPRYVETDRLFVLLTPRRAGTGFAYLPKHGLADPADADRLRALLDRHSSRV</sequence>
<keyword evidence="4" id="KW-1185">Reference proteome</keyword>
<evidence type="ECO:0000256" key="1">
    <source>
        <dbReference type="SAM" id="Phobius"/>
    </source>
</evidence>
<protein>
    <submittedName>
        <fullName evidence="3">YcxB family protein</fullName>
    </submittedName>
</protein>
<keyword evidence="1" id="KW-1133">Transmembrane helix</keyword>